<dbReference type="Pfam" id="PF18898">
    <property type="entry name" value="DUF5654"/>
    <property type="match status" value="1"/>
</dbReference>
<reference evidence="2 3" key="1">
    <citation type="journal article" date="2016" name="Nat. Commun.">
        <title>Thousands of microbial genomes shed light on interconnected biogeochemical processes in an aquifer system.</title>
        <authorList>
            <person name="Anantharaman K."/>
            <person name="Brown C.T."/>
            <person name="Hug L.A."/>
            <person name="Sharon I."/>
            <person name="Castelle C.J."/>
            <person name="Probst A.J."/>
            <person name="Thomas B.C."/>
            <person name="Singh A."/>
            <person name="Wilkins M.J."/>
            <person name="Karaoz U."/>
            <person name="Brodie E.L."/>
            <person name="Williams K.H."/>
            <person name="Hubbard S.S."/>
            <person name="Banfield J.F."/>
        </authorList>
    </citation>
    <scope>NUCLEOTIDE SEQUENCE [LARGE SCALE GENOMIC DNA]</scope>
</reference>
<dbReference type="AlphaFoldDB" id="A0A1G1W0B9"/>
<organism evidence="2 3">
    <name type="scientific">Candidatus Chisholmbacteria bacterium RIFCSPLOWO2_01_FULL_49_14</name>
    <dbReference type="NCBI Taxonomy" id="1797593"/>
    <lineage>
        <taxon>Bacteria</taxon>
        <taxon>Candidatus Chisholmiibacteriota</taxon>
    </lineage>
</organism>
<proteinExistence type="predicted"/>
<protein>
    <submittedName>
        <fullName evidence="2">Uncharacterized protein</fullName>
    </submittedName>
</protein>
<keyword evidence="1" id="KW-0472">Membrane</keyword>
<comment type="caution">
    <text evidence="2">The sequence shown here is derived from an EMBL/GenBank/DDBJ whole genome shotgun (WGS) entry which is preliminary data.</text>
</comment>
<feature type="transmembrane region" description="Helical" evidence="1">
    <location>
        <begin position="21"/>
        <end position="40"/>
    </location>
</feature>
<sequence>MIKKLEIPDKSKDLPSAVVKQMLSLATSGFALVAALAWNELVKETINTVVKPYLPEGSKIITLLAYAIIVTALAVIVTLQLTKLQQSLEKNKEEEN</sequence>
<evidence type="ECO:0000313" key="3">
    <source>
        <dbReference type="Proteomes" id="UP000176723"/>
    </source>
</evidence>
<name>A0A1G1W0B9_9BACT</name>
<accession>A0A1G1W0B9</accession>
<feature type="transmembrane region" description="Helical" evidence="1">
    <location>
        <begin position="60"/>
        <end position="82"/>
    </location>
</feature>
<dbReference type="EMBL" id="MHCL01000016">
    <property type="protein sequence ID" value="OGY21115.1"/>
    <property type="molecule type" value="Genomic_DNA"/>
</dbReference>
<dbReference type="Proteomes" id="UP000176723">
    <property type="component" value="Unassembled WGS sequence"/>
</dbReference>
<gene>
    <name evidence="2" type="ORF">A3A65_03435</name>
</gene>
<keyword evidence="1" id="KW-0812">Transmembrane</keyword>
<keyword evidence="1" id="KW-1133">Transmembrane helix</keyword>
<evidence type="ECO:0000313" key="2">
    <source>
        <dbReference type="EMBL" id="OGY21115.1"/>
    </source>
</evidence>
<dbReference type="InterPro" id="IPR043713">
    <property type="entry name" value="DUF5654"/>
</dbReference>
<evidence type="ECO:0000256" key="1">
    <source>
        <dbReference type="SAM" id="Phobius"/>
    </source>
</evidence>